<comment type="caution">
    <text evidence="2">The sequence shown here is derived from an EMBL/GenBank/DDBJ whole genome shotgun (WGS) entry which is preliminary data.</text>
</comment>
<feature type="region of interest" description="Disordered" evidence="1">
    <location>
        <begin position="155"/>
        <end position="182"/>
    </location>
</feature>
<dbReference type="AlphaFoldDB" id="A0AA38P1X0"/>
<accession>A0AA38P1X0</accession>
<organism evidence="2 3">
    <name type="scientific">Lentinula raphanica</name>
    <dbReference type="NCBI Taxonomy" id="153919"/>
    <lineage>
        <taxon>Eukaryota</taxon>
        <taxon>Fungi</taxon>
        <taxon>Dikarya</taxon>
        <taxon>Basidiomycota</taxon>
        <taxon>Agaricomycotina</taxon>
        <taxon>Agaricomycetes</taxon>
        <taxon>Agaricomycetidae</taxon>
        <taxon>Agaricales</taxon>
        <taxon>Marasmiineae</taxon>
        <taxon>Omphalotaceae</taxon>
        <taxon>Lentinula</taxon>
    </lineage>
</organism>
<evidence type="ECO:0000256" key="1">
    <source>
        <dbReference type="SAM" id="MobiDB-lite"/>
    </source>
</evidence>
<sequence>MSEIIQNSDITFVPMQPQADPPKPDRIQVPRPPLPRLHRVSLSELQREMGYTDFQFGSFKSIVRDSARDLGLNIRKPHTAQEKEKWDDLVRLVVERQQKLNDFVDHWPIEVYFDSWTRHYSYHRPRSSRKRTSAIPEYLKLPAIPVRRYVGRKPPPLRSIMRSSTNRGFNPVDVKPSEPQPEGTYDATVIRQPCLVCEETPAQSSQRFGEFLQKACVNKDEFVNLGIRNDLDLDTLALLGSDEVKELVEMTELSSYEQASFNNALRKFERRYHLKQGMTETEINRYLTEIYTCKEHHDLHKHQSIPPLLLTRFNELHIEHLIPIALLLGINTDERFESLNSEFDDTAVGEMIHNQHSKLALSPFQQVVLQWALDGRYH</sequence>
<gene>
    <name evidence="2" type="ORF">F5878DRAFT_664439</name>
</gene>
<protein>
    <submittedName>
        <fullName evidence="2">Uncharacterized protein</fullName>
    </submittedName>
</protein>
<proteinExistence type="predicted"/>
<feature type="region of interest" description="Disordered" evidence="1">
    <location>
        <begin position="1"/>
        <end position="33"/>
    </location>
</feature>
<reference evidence="2" key="1">
    <citation type="submission" date="2022-08" db="EMBL/GenBank/DDBJ databases">
        <authorList>
            <consortium name="DOE Joint Genome Institute"/>
            <person name="Min B."/>
            <person name="Riley R."/>
            <person name="Sierra-Patev S."/>
            <person name="Naranjo-Ortiz M."/>
            <person name="Looney B."/>
            <person name="Konkel Z."/>
            <person name="Slot J.C."/>
            <person name="Sakamoto Y."/>
            <person name="Steenwyk J.L."/>
            <person name="Rokas A."/>
            <person name="Carro J."/>
            <person name="Camarero S."/>
            <person name="Ferreira P."/>
            <person name="Molpeceres G."/>
            <person name="Ruiz-Duenas F.J."/>
            <person name="Serrano A."/>
            <person name="Henrissat B."/>
            <person name="Drula E."/>
            <person name="Hughes K.W."/>
            <person name="Mata J.L."/>
            <person name="Ishikawa N.K."/>
            <person name="Vargas-Isla R."/>
            <person name="Ushijima S."/>
            <person name="Smith C.A."/>
            <person name="Ahrendt S."/>
            <person name="Andreopoulos W."/>
            <person name="He G."/>
            <person name="Labutti K."/>
            <person name="Lipzen A."/>
            <person name="Ng V."/>
            <person name="Sandor L."/>
            <person name="Barry K."/>
            <person name="Martinez A.T."/>
            <person name="Xiao Y."/>
            <person name="Gibbons J.G."/>
            <person name="Terashima K."/>
            <person name="Hibbett D.S."/>
            <person name="Grigoriev I.V."/>
        </authorList>
    </citation>
    <scope>NUCLEOTIDE SEQUENCE</scope>
    <source>
        <strain evidence="2">TFB9207</strain>
    </source>
</reference>
<keyword evidence="3" id="KW-1185">Reference proteome</keyword>
<evidence type="ECO:0000313" key="2">
    <source>
        <dbReference type="EMBL" id="KAJ3834798.1"/>
    </source>
</evidence>
<feature type="compositionally biased region" description="Polar residues" evidence="1">
    <location>
        <begin position="1"/>
        <end position="10"/>
    </location>
</feature>
<evidence type="ECO:0000313" key="3">
    <source>
        <dbReference type="Proteomes" id="UP001163846"/>
    </source>
</evidence>
<name>A0AA38P1X0_9AGAR</name>
<dbReference type="Proteomes" id="UP001163846">
    <property type="component" value="Unassembled WGS sequence"/>
</dbReference>
<dbReference type="EMBL" id="MU806483">
    <property type="protein sequence ID" value="KAJ3834798.1"/>
    <property type="molecule type" value="Genomic_DNA"/>
</dbReference>